<sequence>MGRLIIVSFTTLDGVVEDPDGSDGTPYGGWAMRHGPQGVAGDKFRLGPILDRGTLLFGRRTWDLFRTLWPTRDDAFSRAMNAATKAVVTHRPVDEAQWQNSRAVDQPLTEWVATTRPAGDIVVIGSQSVVAELAGNDLVDEYRLLQFPTVLGAGRRLFPAARQLRLTSAEQVGPATLTVLVPEGRD</sequence>
<keyword evidence="3" id="KW-1185">Reference proteome</keyword>
<dbReference type="Proteomes" id="UP000680750">
    <property type="component" value="Chromosome"/>
</dbReference>
<evidence type="ECO:0000259" key="1">
    <source>
        <dbReference type="Pfam" id="PF01872"/>
    </source>
</evidence>
<dbReference type="OrthoDB" id="7342392at2"/>
<dbReference type="InterPro" id="IPR002734">
    <property type="entry name" value="RibDG_C"/>
</dbReference>
<dbReference type="InterPro" id="IPR024072">
    <property type="entry name" value="DHFR-like_dom_sf"/>
</dbReference>
<reference evidence="2" key="1">
    <citation type="submission" date="2020-08" db="EMBL/GenBank/DDBJ databases">
        <title>Whole genome shotgun sequence of Actinocatenispora sera NBRC 101916.</title>
        <authorList>
            <person name="Komaki H."/>
            <person name="Tamura T."/>
        </authorList>
    </citation>
    <scope>NUCLEOTIDE SEQUENCE</scope>
    <source>
        <strain evidence="2">NBRC 101916</strain>
    </source>
</reference>
<dbReference type="Pfam" id="PF01872">
    <property type="entry name" value="RibD_C"/>
    <property type="match status" value="1"/>
</dbReference>
<dbReference type="SUPFAM" id="SSF53597">
    <property type="entry name" value="Dihydrofolate reductase-like"/>
    <property type="match status" value="1"/>
</dbReference>
<dbReference type="KEGG" id="aser:Asera_26950"/>
<dbReference type="GO" id="GO:0008703">
    <property type="term" value="F:5-amino-6-(5-phosphoribosylamino)uracil reductase activity"/>
    <property type="evidence" value="ECO:0007669"/>
    <property type="project" value="InterPro"/>
</dbReference>
<dbReference type="AlphaFoldDB" id="A0A810L064"/>
<name>A0A810L064_9ACTN</name>
<evidence type="ECO:0000313" key="3">
    <source>
        <dbReference type="Proteomes" id="UP000680750"/>
    </source>
</evidence>
<protein>
    <submittedName>
        <fullName evidence="2">Riboflavin biosynthesis protein RibD</fullName>
    </submittedName>
</protein>
<dbReference type="GO" id="GO:0009231">
    <property type="term" value="P:riboflavin biosynthetic process"/>
    <property type="evidence" value="ECO:0007669"/>
    <property type="project" value="InterPro"/>
</dbReference>
<evidence type="ECO:0000313" key="2">
    <source>
        <dbReference type="EMBL" id="BCJ28587.1"/>
    </source>
</evidence>
<accession>A0A810L064</accession>
<dbReference type="EMBL" id="AP023354">
    <property type="protein sequence ID" value="BCJ28587.1"/>
    <property type="molecule type" value="Genomic_DNA"/>
</dbReference>
<gene>
    <name evidence="2" type="ORF">Asera_26950</name>
</gene>
<dbReference type="RefSeq" id="WP_030449539.1">
    <property type="nucleotide sequence ID" value="NZ_AP023354.1"/>
</dbReference>
<organism evidence="2 3">
    <name type="scientific">Actinocatenispora sera</name>
    <dbReference type="NCBI Taxonomy" id="390989"/>
    <lineage>
        <taxon>Bacteria</taxon>
        <taxon>Bacillati</taxon>
        <taxon>Actinomycetota</taxon>
        <taxon>Actinomycetes</taxon>
        <taxon>Micromonosporales</taxon>
        <taxon>Micromonosporaceae</taxon>
        <taxon>Actinocatenispora</taxon>
    </lineage>
</organism>
<feature type="domain" description="Bacterial bifunctional deaminase-reductase C-terminal" evidence="1">
    <location>
        <begin position="4"/>
        <end position="176"/>
    </location>
</feature>
<proteinExistence type="predicted"/>
<dbReference type="Gene3D" id="3.40.430.10">
    <property type="entry name" value="Dihydrofolate Reductase, subunit A"/>
    <property type="match status" value="1"/>
</dbReference>